<evidence type="ECO:0000256" key="1">
    <source>
        <dbReference type="ARBA" id="ARBA00004196"/>
    </source>
</evidence>
<proteinExistence type="predicted"/>
<gene>
    <name evidence="7" type="ORF">ACFX5E_01890</name>
</gene>
<keyword evidence="5" id="KW-0732">Signal</keyword>
<keyword evidence="8" id="KW-1185">Reference proteome</keyword>
<dbReference type="Proteomes" id="UP001600109">
    <property type="component" value="Unassembled WGS sequence"/>
</dbReference>
<feature type="chain" id="PRO_5047306318" evidence="5">
    <location>
        <begin position="20"/>
        <end position="156"/>
    </location>
</feature>
<dbReference type="EMBL" id="JBHZPZ010000002">
    <property type="protein sequence ID" value="MFE3866824.1"/>
    <property type="molecule type" value="Genomic_DNA"/>
</dbReference>
<keyword evidence="4" id="KW-0676">Redox-active center</keyword>
<dbReference type="Pfam" id="PF00578">
    <property type="entry name" value="AhpC-TSA"/>
    <property type="match status" value="1"/>
</dbReference>
<evidence type="ECO:0000256" key="4">
    <source>
        <dbReference type="ARBA" id="ARBA00023284"/>
    </source>
</evidence>
<keyword evidence="2" id="KW-0201">Cytochrome c-type biogenesis</keyword>
<dbReference type="InterPro" id="IPR013766">
    <property type="entry name" value="Thioredoxin_domain"/>
</dbReference>
<evidence type="ECO:0000256" key="5">
    <source>
        <dbReference type="SAM" id="SignalP"/>
    </source>
</evidence>
<keyword evidence="3" id="KW-1015">Disulfide bond</keyword>
<dbReference type="PANTHER" id="PTHR42852:SF6">
    <property type="entry name" value="THIOL:DISULFIDE INTERCHANGE PROTEIN DSBE"/>
    <property type="match status" value="1"/>
</dbReference>
<dbReference type="Gene3D" id="3.40.30.10">
    <property type="entry name" value="Glutaredoxin"/>
    <property type="match status" value="1"/>
</dbReference>
<dbReference type="RefSeq" id="WP_379853474.1">
    <property type="nucleotide sequence ID" value="NZ_JBHZPZ010000002.1"/>
</dbReference>
<dbReference type="InterPro" id="IPR000866">
    <property type="entry name" value="AhpC/TSA"/>
</dbReference>
<dbReference type="InterPro" id="IPR050553">
    <property type="entry name" value="Thioredoxin_ResA/DsbE_sf"/>
</dbReference>
<sequence>MKKIMLLFSLIISISTATAQMKIGDSLPDFQLKNNKETTINLAFLKGKTVLIDFWASWCGPCRVANKKLVPFYNQNKSGNFEIIGISLDIDTTKWKNAIEIDKLPYTQLIDPNGFDAKTALLFGIEQLPSAYLFDESGKLIAINPTLEEISIQLKK</sequence>
<dbReference type="CDD" id="cd02966">
    <property type="entry name" value="TlpA_like_family"/>
    <property type="match status" value="1"/>
</dbReference>
<dbReference type="PANTHER" id="PTHR42852">
    <property type="entry name" value="THIOL:DISULFIDE INTERCHANGE PROTEIN DSBE"/>
    <property type="match status" value="1"/>
</dbReference>
<comment type="caution">
    <text evidence="7">The sequence shown here is derived from an EMBL/GenBank/DDBJ whole genome shotgun (WGS) entry which is preliminary data.</text>
</comment>
<evidence type="ECO:0000313" key="8">
    <source>
        <dbReference type="Proteomes" id="UP001600109"/>
    </source>
</evidence>
<dbReference type="InterPro" id="IPR036249">
    <property type="entry name" value="Thioredoxin-like_sf"/>
</dbReference>
<feature type="domain" description="Thioredoxin" evidence="6">
    <location>
        <begin position="21"/>
        <end position="148"/>
    </location>
</feature>
<reference evidence="7 8" key="1">
    <citation type="submission" date="2024-06" db="EMBL/GenBank/DDBJ databases">
        <title>Flavobacterium spp. isolated from glacier.</title>
        <authorList>
            <person name="Han D."/>
        </authorList>
    </citation>
    <scope>NUCLEOTIDE SEQUENCE [LARGE SCALE GENOMIC DNA]</scope>
    <source>
        <strain evidence="7 8">LS2P90</strain>
    </source>
</reference>
<protein>
    <submittedName>
        <fullName evidence="7">TlpA family protein disulfide reductase</fullName>
    </submittedName>
</protein>
<evidence type="ECO:0000256" key="3">
    <source>
        <dbReference type="ARBA" id="ARBA00023157"/>
    </source>
</evidence>
<comment type="subcellular location">
    <subcellularLocation>
        <location evidence="1">Cell envelope</location>
    </subcellularLocation>
</comment>
<evidence type="ECO:0000313" key="7">
    <source>
        <dbReference type="EMBL" id="MFE3866824.1"/>
    </source>
</evidence>
<dbReference type="SUPFAM" id="SSF52833">
    <property type="entry name" value="Thioredoxin-like"/>
    <property type="match status" value="1"/>
</dbReference>
<accession>A0ABW6HSA1</accession>
<evidence type="ECO:0000259" key="6">
    <source>
        <dbReference type="PROSITE" id="PS51352"/>
    </source>
</evidence>
<organism evidence="7 8">
    <name type="scientific">Flavobacterium xylosi</name>
    <dbReference type="NCBI Taxonomy" id="3230415"/>
    <lineage>
        <taxon>Bacteria</taxon>
        <taxon>Pseudomonadati</taxon>
        <taxon>Bacteroidota</taxon>
        <taxon>Flavobacteriia</taxon>
        <taxon>Flavobacteriales</taxon>
        <taxon>Flavobacteriaceae</taxon>
        <taxon>Flavobacterium</taxon>
    </lineage>
</organism>
<feature type="signal peptide" evidence="5">
    <location>
        <begin position="1"/>
        <end position="19"/>
    </location>
</feature>
<evidence type="ECO:0000256" key="2">
    <source>
        <dbReference type="ARBA" id="ARBA00022748"/>
    </source>
</evidence>
<name>A0ABW6HSA1_9FLAO</name>
<dbReference type="PROSITE" id="PS51352">
    <property type="entry name" value="THIOREDOXIN_2"/>
    <property type="match status" value="1"/>
</dbReference>